<dbReference type="EMBL" id="JACEEZ010005637">
    <property type="protein sequence ID" value="KAG0725417.1"/>
    <property type="molecule type" value="Genomic_DNA"/>
</dbReference>
<keyword evidence="3 5" id="KW-1133">Transmembrane helix</keyword>
<dbReference type="OrthoDB" id="6354675at2759"/>
<organism evidence="6 7">
    <name type="scientific">Chionoecetes opilio</name>
    <name type="common">Atlantic snow crab</name>
    <name type="synonym">Cancer opilio</name>
    <dbReference type="NCBI Taxonomy" id="41210"/>
    <lineage>
        <taxon>Eukaryota</taxon>
        <taxon>Metazoa</taxon>
        <taxon>Ecdysozoa</taxon>
        <taxon>Arthropoda</taxon>
        <taxon>Crustacea</taxon>
        <taxon>Multicrustacea</taxon>
        <taxon>Malacostraca</taxon>
        <taxon>Eumalacostraca</taxon>
        <taxon>Eucarida</taxon>
        <taxon>Decapoda</taxon>
        <taxon>Pleocyemata</taxon>
        <taxon>Brachyura</taxon>
        <taxon>Eubrachyura</taxon>
        <taxon>Majoidea</taxon>
        <taxon>Majidae</taxon>
        <taxon>Chionoecetes</taxon>
    </lineage>
</organism>
<evidence type="ECO:0000313" key="7">
    <source>
        <dbReference type="Proteomes" id="UP000770661"/>
    </source>
</evidence>
<dbReference type="AlphaFoldDB" id="A0A8J5D0T2"/>
<sequence>MGVDIDAVFKEIGEFGPYQKRIYFLLCLPILFVGAGNLAQVFIAAVPKYRCVVPRCDANLTHPSYDEPFLNFTTPVNAKNGYWDGCHRYQRRNTHPSCLPQDYDHNATEGCPEGKVFATDIYSSTIVSEYNLTCKAAWKADMSQSIYFSGLMVGSFIFGVVGDLSKLPHRIGRKITLMVAIICMTVSGTVAALVTGLSTFHACHFFNAMMTCGVFQTAFVLGMELVGPSMRVPCGIIIEYFYAVGEVFLSLVSWWMRDWRMIQLIISAPVSAFVFYWW</sequence>
<comment type="caution">
    <text evidence="6">The sequence shown here is derived from an EMBL/GenBank/DDBJ whole genome shotgun (WGS) entry which is preliminary data.</text>
</comment>
<dbReference type="GO" id="GO:0016020">
    <property type="term" value="C:membrane"/>
    <property type="evidence" value="ECO:0007669"/>
    <property type="project" value="UniProtKB-SubCell"/>
</dbReference>
<evidence type="ECO:0000256" key="2">
    <source>
        <dbReference type="ARBA" id="ARBA00022692"/>
    </source>
</evidence>
<keyword evidence="4 5" id="KW-0472">Membrane</keyword>
<evidence type="ECO:0000256" key="3">
    <source>
        <dbReference type="ARBA" id="ARBA00022989"/>
    </source>
</evidence>
<dbReference type="Proteomes" id="UP000770661">
    <property type="component" value="Unassembled WGS sequence"/>
</dbReference>
<dbReference type="InterPro" id="IPR036259">
    <property type="entry name" value="MFS_trans_sf"/>
</dbReference>
<feature type="transmembrane region" description="Helical" evidence="5">
    <location>
        <begin position="234"/>
        <end position="255"/>
    </location>
</feature>
<dbReference type="Gene3D" id="1.20.1250.20">
    <property type="entry name" value="MFS general substrate transporter like domains"/>
    <property type="match status" value="1"/>
</dbReference>
<proteinExistence type="predicted"/>
<feature type="transmembrane region" description="Helical" evidence="5">
    <location>
        <begin position="22"/>
        <end position="45"/>
    </location>
</feature>
<feature type="transmembrane region" description="Helical" evidence="5">
    <location>
        <begin position="177"/>
        <end position="198"/>
    </location>
</feature>
<accession>A0A8J5D0T2</accession>
<evidence type="ECO:0000256" key="4">
    <source>
        <dbReference type="ARBA" id="ARBA00023136"/>
    </source>
</evidence>
<evidence type="ECO:0000256" key="1">
    <source>
        <dbReference type="ARBA" id="ARBA00004141"/>
    </source>
</evidence>
<evidence type="ECO:0000313" key="6">
    <source>
        <dbReference type="EMBL" id="KAG0725417.1"/>
    </source>
</evidence>
<name>A0A8J5D0T2_CHIOP</name>
<keyword evidence="2 5" id="KW-0812">Transmembrane</keyword>
<feature type="transmembrane region" description="Helical" evidence="5">
    <location>
        <begin position="204"/>
        <end position="222"/>
    </location>
</feature>
<gene>
    <name evidence="6" type="primary">Orct_19</name>
    <name evidence="6" type="ORF">GWK47_004674</name>
</gene>
<protein>
    <submittedName>
        <fullName evidence="6">Organic cation transporter protein</fullName>
    </submittedName>
</protein>
<keyword evidence="7" id="KW-1185">Reference proteome</keyword>
<feature type="transmembrane region" description="Helical" evidence="5">
    <location>
        <begin position="146"/>
        <end position="165"/>
    </location>
</feature>
<dbReference type="SUPFAM" id="SSF103473">
    <property type="entry name" value="MFS general substrate transporter"/>
    <property type="match status" value="1"/>
</dbReference>
<dbReference type="PANTHER" id="PTHR24064">
    <property type="entry name" value="SOLUTE CARRIER FAMILY 22 MEMBER"/>
    <property type="match status" value="1"/>
</dbReference>
<comment type="subcellular location">
    <subcellularLocation>
        <location evidence="1">Membrane</location>
        <topology evidence="1">Multi-pass membrane protein</topology>
    </subcellularLocation>
</comment>
<evidence type="ECO:0000256" key="5">
    <source>
        <dbReference type="SAM" id="Phobius"/>
    </source>
</evidence>
<reference evidence="6" key="1">
    <citation type="submission" date="2020-07" db="EMBL/GenBank/DDBJ databases">
        <title>The High-quality genome of the commercially important snow crab, Chionoecetes opilio.</title>
        <authorList>
            <person name="Jeong J.-H."/>
            <person name="Ryu S."/>
        </authorList>
    </citation>
    <scope>NUCLEOTIDE SEQUENCE</scope>
    <source>
        <strain evidence="6">MADBK_172401_WGS</strain>
        <tissue evidence="6">Digestive gland</tissue>
    </source>
</reference>